<keyword evidence="3" id="KW-1185">Reference proteome</keyword>
<organism evidence="2 3">
    <name type="scientific">Symbiodinium microadriaticum</name>
    <name type="common">Dinoflagellate</name>
    <name type="synonym">Zooxanthella microadriatica</name>
    <dbReference type="NCBI Taxonomy" id="2951"/>
    <lineage>
        <taxon>Eukaryota</taxon>
        <taxon>Sar</taxon>
        <taxon>Alveolata</taxon>
        <taxon>Dinophyceae</taxon>
        <taxon>Suessiales</taxon>
        <taxon>Symbiodiniaceae</taxon>
        <taxon>Symbiodinium</taxon>
    </lineage>
</organism>
<feature type="region of interest" description="Disordered" evidence="1">
    <location>
        <begin position="207"/>
        <end position="234"/>
    </location>
</feature>
<sequence length="560" mass="60750">MFTQVSDLTSLEAEASTSTGIPAKLELEAFLCTQSTGTQFFSFSAGDKAAAHPRKSDEGACGTSSTGTQVFSFAENDKVSTSNGEVAIIKGLLGIPHALGLLPGLSVELGSDALRKNVDVEPLEPEDHKRYRRAVGQLLWLSSVRPDIMYAVKELSRGTKNFEQKLQPTLSVLGTLNPADILTKYIAKVCDFSGDDDFPVQSTTLMASEEPTLETSEPTLEVEEPPVEEAQQPPLSSAELRLLRLLLTRAAQPQLCLAHTVDFDRPPQPVHVRLEPLLAPTDFDLAGFPRPPPPTLTGLERAFFTFLRWIIKALLGDMAPKKLEPLPPGVSPATLVSEETVADRPEFRTFRRWYSPQQFLETLRSGGFSTYFILACTGQDDLRYFGPLDHHCLSTLMFLVRQSTSTFRCGRRYTLGGPQDNLAAHARERAAAGAGDEGACGTSSTGTQFFSFAENEKARIHARERAAAGKVDEGGCGTASTGTQFFSFAEHDKELGRLTLLSQNAEGATAGKGYADISNTSHGDSNEDAGTQSAGPQCFSFCEKDKAMWRNARLAHATSM</sequence>
<protein>
    <submittedName>
        <fullName evidence="2">Uncharacterized protein</fullName>
    </submittedName>
</protein>
<dbReference type="Proteomes" id="UP000186817">
    <property type="component" value="Unassembled WGS sequence"/>
</dbReference>
<evidence type="ECO:0000313" key="3">
    <source>
        <dbReference type="Proteomes" id="UP000186817"/>
    </source>
</evidence>
<evidence type="ECO:0000313" key="2">
    <source>
        <dbReference type="EMBL" id="OLP80891.1"/>
    </source>
</evidence>
<proteinExistence type="predicted"/>
<accession>A0A1Q9CD98</accession>
<gene>
    <name evidence="2" type="ORF">AK812_SmicGene38639</name>
</gene>
<feature type="compositionally biased region" description="Polar residues" evidence="1">
    <location>
        <begin position="517"/>
        <end position="533"/>
    </location>
</feature>
<feature type="compositionally biased region" description="Low complexity" evidence="1">
    <location>
        <begin position="207"/>
        <end position="219"/>
    </location>
</feature>
<feature type="region of interest" description="Disordered" evidence="1">
    <location>
        <begin position="512"/>
        <end position="533"/>
    </location>
</feature>
<name>A0A1Q9CD98_SYMMI</name>
<dbReference type="AlphaFoldDB" id="A0A1Q9CD98"/>
<dbReference type="OrthoDB" id="10370894at2759"/>
<dbReference type="EMBL" id="LSRX01001335">
    <property type="protein sequence ID" value="OLP80891.1"/>
    <property type="molecule type" value="Genomic_DNA"/>
</dbReference>
<reference evidence="2 3" key="1">
    <citation type="submission" date="2016-02" db="EMBL/GenBank/DDBJ databases">
        <title>Genome analysis of coral dinoflagellate symbionts highlights evolutionary adaptations to a symbiotic lifestyle.</title>
        <authorList>
            <person name="Aranda M."/>
            <person name="Li Y."/>
            <person name="Liew Y.J."/>
            <person name="Baumgarten S."/>
            <person name="Simakov O."/>
            <person name="Wilson M."/>
            <person name="Piel J."/>
            <person name="Ashoor H."/>
            <person name="Bougouffa S."/>
            <person name="Bajic V.B."/>
            <person name="Ryu T."/>
            <person name="Ravasi T."/>
            <person name="Bayer T."/>
            <person name="Micklem G."/>
            <person name="Kim H."/>
            <person name="Bhak J."/>
            <person name="Lajeunesse T.C."/>
            <person name="Voolstra C.R."/>
        </authorList>
    </citation>
    <scope>NUCLEOTIDE SEQUENCE [LARGE SCALE GENOMIC DNA]</scope>
    <source>
        <strain evidence="2 3">CCMP2467</strain>
    </source>
</reference>
<comment type="caution">
    <text evidence="2">The sequence shown here is derived from an EMBL/GenBank/DDBJ whole genome shotgun (WGS) entry which is preliminary data.</text>
</comment>
<evidence type="ECO:0000256" key="1">
    <source>
        <dbReference type="SAM" id="MobiDB-lite"/>
    </source>
</evidence>